<evidence type="ECO:0000256" key="10">
    <source>
        <dbReference type="ARBA" id="ARBA00031706"/>
    </source>
</evidence>
<evidence type="ECO:0000256" key="6">
    <source>
        <dbReference type="ARBA" id="ARBA00022833"/>
    </source>
</evidence>
<dbReference type="InterPro" id="IPR036915">
    <property type="entry name" value="Cyclin-like_sf"/>
</dbReference>
<dbReference type="GO" id="GO:0008270">
    <property type="term" value="F:zinc ion binding"/>
    <property type="evidence" value="ECO:0007669"/>
    <property type="project" value="UniProtKB-KW"/>
</dbReference>
<evidence type="ECO:0000259" key="11">
    <source>
        <dbReference type="Pfam" id="PF00382"/>
    </source>
</evidence>
<dbReference type="Pfam" id="PF00382">
    <property type="entry name" value="TFIIB"/>
    <property type="match status" value="1"/>
</dbReference>
<evidence type="ECO:0000256" key="4">
    <source>
        <dbReference type="ARBA" id="ARBA00022737"/>
    </source>
</evidence>
<keyword evidence="5" id="KW-0863">Zinc-finger</keyword>
<dbReference type="Proteomes" id="UP001497525">
    <property type="component" value="Unassembled WGS sequence"/>
</dbReference>
<evidence type="ECO:0000256" key="8">
    <source>
        <dbReference type="ARBA" id="ARBA00023163"/>
    </source>
</evidence>
<feature type="domain" description="Transcription factor TFIIB cyclin-like" evidence="11">
    <location>
        <begin position="3"/>
        <end position="52"/>
    </location>
</feature>
<sequence>MSMVATTAMRLLQRMKKDWLTTGRRPSGLAAAALLVAARIHEFNRTEEDVARI</sequence>
<evidence type="ECO:0000313" key="13">
    <source>
        <dbReference type="Proteomes" id="UP001497525"/>
    </source>
</evidence>
<protein>
    <recommendedName>
        <fullName evidence="10">General transcription factor TFIIB</fullName>
    </recommendedName>
</protein>
<evidence type="ECO:0000313" key="12">
    <source>
        <dbReference type="EMBL" id="CAL5142090.1"/>
    </source>
</evidence>
<accession>A0AAV2TY46</accession>
<dbReference type="AlphaFoldDB" id="A0AAV2TY46"/>
<dbReference type="GO" id="GO:0000995">
    <property type="term" value="F:RNA polymerase III general transcription initiation factor activity"/>
    <property type="evidence" value="ECO:0007669"/>
    <property type="project" value="TreeGrafter"/>
</dbReference>
<dbReference type="GO" id="GO:0017025">
    <property type="term" value="F:TBP-class protein binding"/>
    <property type="evidence" value="ECO:0007669"/>
    <property type="project" value="InterPro"/>
</dbReference>
<evidence type="ECO:0000256" key="7">
    <source>
        <dbReference type="ARBA" id="ARBA00023015"/>
    </source>
</evidence>
<dbReference type="PANTHER" id="PTHR11618:SF4">
    <property type="entry name" value="TRANSCRIPTION FACTOR IIIB 90 KDA SUBUNIT"/>
    <property type="match status" value="1"/>
</dbReference>
<dbReference type="InterPro" id="IPR013150">
    <property type="entry name" value="TFIIB_cyclin"/>
</dbReference>
<reference evidence="12" key="1">
    <citation type="submission" date="2024-06" db="EMBL/GenBank/DDBJ databases">
        <authorList>
            <person name="Liu X."/>
            <person name="Lenzi L."/>
            <person name="Haldenby T S."/>
            <person name="Uol C."/>
        </authorList>
    </citation>
    <scope>NUCLEOTIDE SEQUENCE</scope>
</reference>
<dbReference type="PROSITE" id="PS00782">
    <property type="entry name" value="TFIIB"/>
    <property type="match status" value="1"/>
</dbReference>
<keyword evidence="8" id="KW-0804">Transcription</keyword>
<dbReference type="GO" id="GO:0097550">
    <property type="term" value="C:transcription preinitiation complex"/>
    <property type="evidence" value="ECO:0007669"/>
    <property type="project" value="TreeGrafter"/>
</dbReference>
<comment type="similarity">
    <text evidence="2">Belongs to the TFIIB family.</text>
</comment>
<evidence type="ECO:0000256" key="9">
    <source>
        <dbReference type="ARBA" id="ARBA00023242"/>
    </source>
</evidence>
<dbReference type="EMBL" id="CAXLJL010000954">
    <property type="protein sequence ID" value="CAL5142090.1"/>
    <property type="molecule type" value="Genomic_DNA"/>
</dbReference>
<dbReference type="GO" id="GO:0000126">
    <property type="term" value="C:transcription factor TFIIIB complex"/>
    <property type="evidence" value="ECO:0007669"/>
    <property type="project" value="TreeGrafter"/>
</dbReference>
<keyword evidence="4" id="KW-0677">Repeat</keyword>
<dbReference type="SUPFAM" id="SSF47954">
    <property type="entry name" value="Cyclin-like"/>
    <property type="match status" value="1"/>
</dbReference>
<evidence type="ECO:0000256" key="3">
    <source>
        <dbReference type="ARBA" id="ARBA00022723"/>
    </source>
</evidence>
<proteinExistence type="inferred from homology"/>
<name>A0AAV2TY46_CALDB</name>
<comment type="subcellular location">
    <subcellularLocation>
        <location evidence="1">Nucleus</location>
    </subcellularLocation>
</comment>
<dbReference type="PANTHER" id="PTHR11618">
    <property type="entry name" value="TRANSCRIPTION INITIATION FACTOR IIB-RELATED"/>
    <property type="match status" value="1"/>
</dbReference>
<dbReference type="GO" id="GO:0001006">
    <property type="term" value="F:RNA polymerase III type 3 promoter sequence-specific DNA binding"/>
    <property type="evidence" value="ECO:0007669"/>
    <property type="project" value="TreeGrafter"/>
</dbReference>
<dbReference type="GO" id="GO:0005634">
    <property type="term" value="C:nucleus"/>
    <property type="evidence" value="ECO:0007669"/>
    <property type="project" value="UniProtKB-SubCell"/>
</dbReference>
<dbReference type="GO" id="GO:0070897">
    <property type="term" value="P:transcription preinitiation complex assembly"/>
    <property type="evidence" value="ECO:0007669"/>
    <property type="project" value="InterPro"/>
</dbReference>
<evidence type="ECO:0000256" key="1">
    <source>
        <dbReference type="ARBA" id="ARBA00004123"/>
    </source>
</evidence>
<evidence type="ECO:0000256" key="5">
    <source>
        <dbReference type="ARBA" id="ARBA00022771"/>
    </source>
</evidence>
<dbReference type="InterPro" id="IPR023486">
    <property type="entry name" value="TFIIB_CS"/>
</dbReference>
<gene>
    <name evidence="12" type="ORF">CDAUBV1_LOCUS17369</name>
</gene>
<keyword evidence="9" id="KW-0539">Nucleus</keyword>
<keyword evidence="3" id="KW-0479">Metal-binding</keyword>
<comment type="caution">
    <text evidence="12">The sequence shown here is derived from an EMBL/GenBank/DDBJ whole genome shotgun (WGS) entry which is preliminary data.</text>
</comment>
<dbReference type="InterPro" id="IPR000812">
    <property type="entry name" value="TFIIB"/>
</dbReference>
<keyword evidence="6" id="KW-0862">Zinc</keyword>
<dbReference type="Gene3D" id="1.10.472.10">
    <property type="entry name" value="Cyclin-like"/>
    <property type="match status" value="1"/>
</dbReference>
<organism evidence="12 13">
    <name type="scientific">Calicophoron daubneyi</name>
    <name type="common">Rumen fluke</name>
    <name type="synonym">Paramphistomum daubneyi</name>
    <dbReference type="NCBI Taxonomy" id="300641"/>
    <lineage>
        <taxon>Eukaryota</taxon>
        <taxon>Metazoa</taxon>
        <taxon>Spiralia</taxon>
        <taxon>Lophotrochozoa</taxon>
        <taxon>Platyhelminthes</taxon>
        <taxon>Trematoda</taxon>
        <taxon>Digenea</taxon>
        <taxon>Plagiorchiida</taxon>
        <taxon>Pronocephalata</taxon>
        <taxon>Paramphistomoidea</taxon>
        <taxon>Paramphistomidae</taxon>
        <taxon>Calicophoron</taxon>
    </lineage>
</organism>
<evidence type="ECO:0000256" key="2">
    <source>
        <dbReference type="ARBA" id="ARBA00010857"/>
    </source>
</evidence>
<keyword evidence="7" id="KW-0805">Transcription regulation</keyword>
<feature type="non-terminal residue" evidence="12">
    <location>
        <position position="53"/>
    </location>
</feature>